<dbReference type="RefSeq" id="WP_091975978.1">
    <property type="nucleotide sequence ID" value="NZ_CAUWDX010000005.1"/>
</dbReference>
<comment type="subcellular location">
    <subcellularLocation>
        <location evidence="1">Cell membrane</location>
        <topology evidence="1">Peripheral membrane protein</topology>
    </subcellularLocation>
</comment>
<evidence type="ECO:0000259" key="9">
    <source>
        <dbReference type="PROSITE" id="PS50893"/>
    </source>
</evidence>
<proteinExistence type="inferred from homology"/>
<dbReference type="GO" id="GO:0043190">
    <property type="term" value="C:ATP-binding cassette (ABC) transporter complex"/>
    <property type="evidence" value="ECO:0007669"/>
    <property type="project" value="TreeGrafter"/>
</dbReference>
<keyword evidence="6 10" id="KW-0067">ATP-binding</keyword>
<dbReference type="PROSITE" id="PS00211">
    <property type="entry name" value="ABC_TRANSPORTER_1"/>
    <property type="match status" value="1"/>
</dbReference>
<dbReference type="SUPFAM" id="SSF52540">
    <property type="entry name" value="P-loop containing nucleoside triphosphate hydrolases"/>
    <property type="match status" value="1"/>
</dbReference>
<dbReference type="PANTHER" id="PTHR43553:SF24">
    <property type="entry name" value="ENERGY-COUPLING FACTOR TRANSPORTER ATP-BINDING PROTEIN ECFA1"/>
    <property type="match status" value="1"/>
</dbReference>
<dbReference type="InterPro" id="IPR050095">
    <property type="entry name" value="ECF_ABC_transporter_ATP-bd"/>
</dbReference>
<gene>
    <name evidence="10" type="ORF">SAMN05216454_11617</name>
</gene>
<dbReference type="CDD" id="cd03225">
    <property type="entry name" value="ABC_cobalt_CbiO_domain1"/>
    <property type="match status" value="1"/>
</dbReference>
<keyword evidence="4" id="KW-1003">Cell membrane</keyword>
<dbReference type="GO" id="GO:0016887">
    <property type="term" value="F:ATP hydrolysis activity"/>
    <property type="evidence" value="ECO:0007669"/>
    <property type="project" value="InterPro"/>
</dbReference>
<protein>
    <submittedName>
        <fullName evidence="10">Cobalt/nickel transport system ATP-binding protein</fullName>
    </submittedName>
</protein>
<dbReference type="InterPro" id="IPR027417">
    <property type="entry name" value="P-loop_NTPase"/>
</dbReference>
<keyword evidence="5" id="KW-0547">Nucleotide-binding</keyword>
<dbReference type="Proteomes" id="UP000199512">
    <property type="component" value="Unassembled WGS sequence"/>
</dbReference>
<evidence type="ECO:0000256" key="5">
    <source>
        <dbReference type="ARBA" id="ARBA00022741"/>
    </source>
</evidence>
<evidence type="ECO:0000256" key="4">
    <source>
        <dbReference type="ARBA" id="ARBA00022475"/>
    </source>
</evidence>
<dbReference type="STRING" id="215200.SAMN05216454_11617"/>
<dbReference type="PANTHER" id="PTHR43553">
    <property type="entry name" value="HEAVY METAL TRANSPORTER"/>
    <property type="match status" value="1"/>
</dbReference>
<reference evidence="10 11" key="1">
    <citation type="submission" date="2016-10" db="EMBL/GenBank/DDBJ databases">
        <authorList>
            <person name="de Groot N.N."/>
        </authorList>
    </citation>
    <scope>NUCLEOTIDE SEQUENCE [LARGE SCALE GENOMIC DNA]</scope>
    <source>
        <strain evidence="10 11">Calf135</strain>
    </source>
</reference>
<dbReference type="EMBL" id="FODF01000016">
    <property type="protein sequence ID" value="SEN82957.1"/>
    <property type="molecule type" value="Genomic_DNA"/>
</dbReference>
<feature type="domain" description="ABC transporter" evidence="9">
    <location>
        <begin position="8"/>
        <end position="243"/>
    </location>
</feature>
<evidence type="ECO:0000256" key="6">
    <source>
        <dbReference type="ARBA" id="ARBA00022840"/>
    </source>
</evidence>
<dbReference type="SMART" id="SM00382">
    <property type="entry name" value="AAA"/>
    <property type="match status" value="1"/>
</dbReference>
<dbReference type="AlphaFoldDB" id="A0A1H8JRH4"/>
<evidence type="ECO:0000256" key="2">
    <source>
        <dbReference type="ARBA" id="ARBA00005417"/>
    </source>
</evidence>
<accession>A0A1H8JRH4</accession>
<evidence type="ECO:0000256" key="7">
    <source>
        <dbReference type="ARBA" id="ARBA00022967"/>
    </source>
</evidence>
<comment type="similarity">
    <text evidence="2">Belongs to the ABC transporter superfamily.</text>
</comment>
<dbReference type="Gene3D" id="3.40.50.300">
    <property type="entry name" value="P-loop containing nucleotide triphosphate hydrolases"/>
    <property type="match status" value="1"/>
</dbReference>
<evidence type="ECO:0000256" key="1">
    <source>
        <dbReference type="ARBA" id="ARBA00004202"/>
    </source>
</evidence>
<dbReference type="PROSITE" id="PS50893">
    <property type="entry name" value="ABC_TRANSPORTER_2"/>
    <property type="match status" value="1"/>
</dbReference>
<dbReference type="InterPro" id="IPR015856">
    <property type="entry name" value="ABC_transpr_CbiO/EcfA_su"/>
</dbReference>
<keyword evidence="3" id="KW-0813">Transport</keyword>
<name>A0A1H8JRH4_9FIRM</name>
<keyword evidence="11" id="KW-1185">Reference proteome</keyword>
<dbReference type="FunFam" id="3.40.50.300:FF:000224">
    <property type="entry name" value="Energy-coupling factor transporter ATP-binding protein EcfA"/>
    <property type="match status" value="1"/>
</dbReference>
<evidence type="ECO:0000313" key="11">
    <source>
        <dbReference type="Proteomes" id="UP000199512"/>
    </source>
</evidence>
<keyword evidence="8" id="KW-0472">Membrane</keyword>
<dbReference type="GO" id="GO:0005524">
    <property type="term" value="F:ATP binding"/>
    <property type="evidence" value="ECO:0007669"/>
    <property type="project" value="UniProtKB-KW"/>
</dbReference>
<dbReference type="InterPro" id="IPR017871">
    <property type="entry name" value="ABC_transporter-like_CS"/>
</dbReference>
<dbReference type="InterPro" id="IPR003439">
    <property type="entry name" value="ABC_transporter-like_ATP-bd"/>
</dbReference>
<dbReference type="Pfam" id="PF00005">
    <property type="entry name" value="ABC_tran"/>
    <property type="match status" value="1"/>
</dbReference>
<evidence type="ECO:0000256" key="8">
    <source>
        <dbReference type="ARBA" id="ARBA00023136"/>
    </source>
</evidence>
<dbReference type="InterPro" id="IPR003593">
    <property type="entry name" value="AAA+_ATPase"/>
</dbReference>
<dbReference type="OrthoDB" id="9784332at2"/>
<evidence type="ECO:0000256" key="3">
    <source>
        <dbReference type="ARBA" id="ARBA00022448"/>
    </source>
</evidence>
<organism evidence="10 11">
    <name type="scientific">Peptostreptococcus russellii</name>
    <dbReference type="NCBI Taxonomy" id="215200"/>
    <lineage>
        <taxon>Bacteria</taxon>
        <taxon>Bacillati</taxon>
        <taxon>Bacillota</taxon>
        <taxon>Clostridia</taxon>
        <taxon>Peptostreptococcales</taxon>
        <taxon>Peptostreptococcaceae</taxon>
        <taxon>Peptostreptococcus</taxon>
    </lineage>
</organism>
<sequence>MIGREEILRLENVDFSYNNEKKALSDINLSLKRGEKLVILGQNGSGKSTLFLCCNMINAISSGSIFLKGKKVENNKKNINELRKSVGIVFQNPNDQIIASSVYEEISFGPMNLGLKIDDVRERIEKSIKMMGLEDYRKRMTQYLSGGEQKRVTIADILAMYPDIILFDEPMASLDMKSSRELEKNLNMLSKNQIGIVVATHDIDFAWRWADRIVVMSEGKIINDSNPEELFENNEIIKEAELDMPILYTIGKKLKMNTIPKKIEEVEI</sequence>
<keyword evidence="7" id="KW-1278">Translocase</keyword>
<evidence type="ECO:0000313" key="10">
    <source>
        <dbReference type="EMBL" id="SEN82957.1"/>
    </source>
</evidence>
<dbReference type="GO" id="GO:0042626">
    <property type="term" value="F:ATPase-coupled transmembrane transporter activity"/>
    <property type="evidence" value="ECO:0007669"/>
    <property type="project" value="TreeGrafter"/>
</dbReference>